<proteinExistence type="predicted"/>
<sequence>MPAAPAGPAGAGVAYEPTIASPGTTPTSPGTPGTPASPGTTPTPPGTPGWPGAGPVSAWHGPGSGAGPVADSGQDWSAADAGQGWSVTETAGTGGTGSPHGWAGDGSWPPAPPQAPGGRPAQAGRWNRRVLWTVVVGAAAAGVAVSLVLTLVVGKKGDGTPDARPASAGTSAAPGPTEAPTGTPTDAPTDPYTEEASPSPSAPPEGYEARDDTEGFRIAVPKGWSRSTVDSSYGIAVVNYRSPDRAHRIQVYQVQEESPAASFELFLSDDTPKAAGFTPLGLQTLDDGEFTGSRLEYLADRIRGEPDVGTWHVYDERFVAADGNIYAVTVYGPDGDGREDELLLLNTALGWFCPPYTDCDAPPALY</sequence>
<protein>
    <recommendedName>
        <fullName evidence="5">Serine/arginine repetitive matrix protein 2</fullName>
    </recommendedName>
</protein>
<dbReference type="Proteomes" id="UP001553148">
    <property type="component" value="Unassembled WGS sequence"/>
</dbReference>
<dbReference type="RefSeq" id="WP_239513226.1">
    <property type="nucleotide sequence ID" value="NZ_JBFAUJ010000006.1"/>
</dbReference>
<feature type="compositionally biased region" description="Low complexity" evidence="1">
    <location>
        <begin position="165"/>
        <end position="199"/>
    </location>
</feature>
<feature type="region of interest" description="Disordered" evidence="1">
    <location>
        <begin position="157"/>
        <end position="210"/>
    </location>
</feature>
<evidence type="ECO:0000313" key="3">
    <source>
        <dbReference type="EMBL" id="MEV8461335.1"/>
    </source>
</evidence>
<name>A0ABV3KPU2_STRGS</name>
<keyword evidence="2" id="KW-0472">Membrane</keyword>
<accession>A0ABV3KPU2</accession>
<evidence type="ECO:0000313" key="4">
    <source>
        <dbReference type="Proteomes" id="UP001553148"/>
    </source>
</evidence>
<keyword evidence="2" id="KW-0812">Transmembrane</keyword>
<feature type="transmembrane region" description="Helical" evidence="2">
    <location>
        <begin position="130"/>
        <end position="154"/>
    </location>
</feature>
<comment type="caution">
    <text evidence="3">The sequence shown here is derived from an EMBL/GenBank/DDBJ whole genome shotgun (WGS) entry which is preliminary data.</text>
</comment>
<feature type="region of interest" description="Disordered" evidence="1">
    <location>
        <begin position="1"/>
        <end position="122"/>
    </location>
</feature>
<organism evidence="3 4">
    <name type="scientific">Streptomyces griseosporeus</name>
    <dbReference type="NCBI Taxonomy" id="1910"/>
    <lineage>
        <taxon>Bacteria</taxon>
        <taxon>Bacillati</taxon>
        <taxon>Actinomycetota</taxon>
        <taxon>Actinomycetes</taxon>
        <taxon>Kitasatosporales</taxon>
        <taxon>Streptomycetaceae</taxon>
        <taxon>Streptomyces</taxon>
    </lineage>
</organism>
<gene>
    <name evidence="3" type="ORF">AB0470_17500</name>
</gene>
<keyword evidence="4" id="KW-1185">Reference proteome</keyword>
<evidence type="ECO:0000256" key="1">
    <source>
        <dbReference type="SAM" id="MobiDB-lite"/>
    </source>
</evidence>
<evidence type="ECO:0008006" key="5">
    <source>
        <dbReference type="Google" id="ProtNLM"/>
    </source>
</evidence>
<keyword evidence="2" id="KW-1133">Transmembrane helix</keyword>
<dbReference type="EMBL" id="JBFAUJ010000006">
    <property type="protein sequence ID" value="MEV8461335.1"/>
    <property type="molecule type" value="Genomic_DNA"/>
</dbReference>
<evidence type="ECO:0000256" key="2">
    <source>
        <dbReference type="SAM" id="Phobius"/>
    </source>
</evidence>
<feature type="compositionally biased region" description="Low complexity" evidence="1">
    <location>
        <begin position="1"/>
        <end position="40"/>
    </location>
</feature>
<reference evidence="3 4" key="1">
    <citation type="submission" date="2024-06" db="EMBL/GenBank/DDBJ databases">
        <title>The Natural Products Discovery Center: Release of the First 8490 Sequenced Strains for Exploring Actinobacteria Biosynthetic Diversity.</title>
        <authorList>
            <person name="Kalkreuter E."/>
            <person name="Kautsar S.A."/>
            <person name="Yang D."/>
            <person name="Bader C.D."/>
            <person name="Teijaro C.N."/>
            <person name="Fluegel L."/>
            <person name="Davis C.M."/>
            <person name="Simpson J.R."/>
            <person name="Lauterbach L."/>
            <person name="Steele A.D."/>
            <person name="Gui C."/>
            <person name="Meng S."/>
            <person name="Li G."/>
            <person name="Viehrig K."/>
            <person name="Ye F."/>
            <person name="Su P."/>
            <person name="Kiefer A.F."/>
            <person name="Nichols A."/>
            <person name="Cepeda A.J."/>
            <person name="Yan W."/>
            <person name="Fan B."/>
            <person name="Jiang Y."/>
            <person name="Adhikari A."/>
            <person name="Zheng C.-J."/>
            <person name="Schuster L."/>
            <person name="Cowan T.M."/>
            <person name="Smanski M.J."/>
            <person name="Chevrette M.G."/>
            <person name="De Carvalho L.P.S."/>
            <person name="Shen B."/>
        </authorList>
    </citation>
    <scope>NUCLEOTIDE SEQUENCE [LARGE SCALE GENOMIC DNA]</scope>
    <source>
        <strain evidence="3 4">NPDC052360</strain>
    </source>
</reference>